<sequence length="326" mass="35098">MNQRNRLSNQANLSNKSSQKGSVTLPLSQTLSCHVKDFEPVSLSNKTLCLPTYQKRKIKNQLSLLFAGFALVFGLSFLVLILYKLLVSGFAAMLTMPIFSADTPAGMDIGGLRNAIVGSLMMTGLALGVGVPIGIMAGVYLAEFAQGSWLGKTTRFMNDILLSAPSIIIGLFVFTLMVHGRGFSGWAGACALALIVIPIVVRTTENMLNLVPDTLREATYALGAPKWKLVGYVTLRSAKAGILTGVLLAFARIFGETAPLLFTAMNNQYFSLNMGAPMANLPNAIYQLAQQPYENAQQLAWAGALLVTLAVLGLNMLARLLGKERY</sequence>
<dbReference type="OrthoDB" id="9775069at2"/>
<dbReference type="PATRIC" id="fig|1230338.3.peg.1369"/>
<feature type="domain" description="ABC transmembrane type-1" evidence="12">
    <location>
        <begin position="116"/>
        <end position="318"/>
    </location>
</feature>
<dbReference type="CDD" id="cd06261">
    <property type="entry name" value="TM_PBP2"/>
    <property type="match status" value="1"/>
</dbReference>
<dbReference type="Pfam" id="PF00528">
    <property type="entry name" value="BPD_transp_1"/>
    <property type="match status" value="1"/>
</dbReference>
<dbReference type="PANTHER" id="PTHR42922:SF1">
    <property type="entry name" value="PHOSPHATE TRANSPORT SYSTEM PERMEASE PROTEIN PSTA"/>
    <property type="match status" value="1"/>
</dbReference>
<evidence type="ECO:0000256" key="11">
    <source>
        <dbReference type="SAM" id="MobiDB-lite"/>
    </source>
</evidence>
<feature type="transmembrane region" description="Helical" evidence="10">
    <location>
        <begin position="299"/>
        <end position="321"/>
    </location>
</feature>
<feature type="transmembrane region" description="Helical" evidence="10">
    <location>
        <begin position="242"/>
        <end position="262"/>
    </location>
</feature>
<keyword evidence="8 10" id="KW-1133">Transmembrane helix</keyword>
<dbReference type="AlphaFoldDB" id="L2F6V6"/>
<dbReference type="Gene3D" id="1.10.3720.10">
    <property type="entry name" value="MetI-like"/>
    <property type="match status" value="1"/>
</dbReference>
<dbReference type="InterPro" id="IPR000515">
    <property type="entry name" value="MetI-like"/>
</dbReference>
<comment type="subcellular location">
    <subcellularLocation>
        <location evidence="10">Cell inner membrane</location>
        <topology evidence="10">Multi-pass membrane protein</topology>
    </subcellularLocation>
    <subcellularLocation>
        <location evidence="1">Cell membrane</location>
        <topology evidence="1">Multi-pass membrane protein</topology>
    </subcellularLocation>
</comment>
<keyword evidence="6" id="KW-0592">Phosphate transport</keyword>
<keyword evidence="14" id="KW-1185">Reference proteome</keyword>
<gene>
    <name evidence="13" type="ORF">MOMA_06416</name>
</gene>
<dbReference type="PANTHER" id="PTHR42922">
    <property type="entry name" value="PHOSPHATE TRANSPORT SYSTEM PERMEASE PROTEIN PSTA"/>
    <property type="match status" value="1"/>
</dbReference>
<dbReference type="InterPro" id="IPR051408">
    <property type="entry name" value="Phosphate_transprt_permease"/>
</dbReference>
<accession>L2F6V6</accession>
<evidence type="ECO:0000256" key="7">
    <source>
        <dbReference type="ARBA" id="ARBA00022692"/>
    </source>
</evidence>
<feature type="transmembrane region" description="Helical" evidence="10">
    <location>
        <begin position="115"/>
        <end position="140"/>
    </location>
</feature>
<feature type="transmembrane region" description="Helical" evidence="10">
    <location>
        <begin position="183"/>
        <end position="201"/>
    </location>
</feature>
<dbReference type="PROSITE" id="PS50928">
    <property type="entry name" value="ABC_TM1"/>
    <property type="match status" value="1"/>
</dbReference>
<evidence type="ECO:0000256" key="6">
    <source>
        <dbReference type="ARBA" id="ARBA00022592"/>
    </source>
</evidence>
<dbReference type="eggNOG" id="COG0581">
    <property type="taxonomic scope" value="Bacteria"/>
</dbReference>
<dbReference type="GO" id="GO:0005315">
    <property type="term" value="F:phosphate transmembrane transporter activity"/>
    <property type="evidence" value="ECO:0007669"/>
    <property type="project" value="InterPro"/>
</dbReference>
<keyword evidence="9 10" id="KW-0472">Membrane</keyword>
<evidence type="ECO:0000256" key="3">
    <source>
        <dbReference type="ARBA" id="ARBA00016864"/>
    </source>
</evidence>
<dbReference type="STRING" id="1230338.MOMA_06416"/>
<dbReference type="EMBL" id="ANIN01000002">
    <property type="protein sequence ID" value="ELA08173.1"/>
    <property type="molecule type" value="Genomic_DNA"/>
</dbReference>
<keyword evidence="4" id="KW-0813">Transport</keyword>
<dbReference type="NCBIfam" id="TIGR00974">
    <property type="entry name" value="3a0107s02c"/>
    <property type="match status" value="1"/>
</dbReference>
<evidence type="ECO:0000256" key="10">
    <source>
        <dbReference type="RuleBase" id="RU363043"/>
    </source>
</evidence>
<evidence type="ECO:0000256" key="8">
    <source>
        <dbReference type="ARBA" id="ARBA00022989"/>
    </source>
</evidence>
<feature type="region of interest" description="Disordered" evidence="11">
    <location>
        <begin position="1"/>
        <end position="21"/>
    </location>
</feature>
<dbReference type="RefSeq" id="WP_009501695.1">
    <property type="nucleotide sequence ID" value="NZ_ANIN01000002.1"/>
</dbReference>
<feature type="transmembrane region" description="Helical" evidence="10">
    <location>
        <begin position="160"/>
        <end position="177"/>
    </location>
</feature>
<dbReference type="SUPFAM" id="SSF161098">
    <property type="entry name" value="MetI-like"/>
    <property type="match status" value="1"/>
</dbReference>
<dbReference type="InterPro" id="IPR005672">
    <property type="entry name" value="Phosphate_PstA"/>
</dbReference>
<proteinExistence type="inferred from homology"/>
<dbReference type="GO" id="GO:0035435">
    <property type="term" value="P:phosphate ion transmembrane transport"/>
    <property type="evidence" value="ECO:0007669"/>
    <property type="project" value="InterPro"/>
</dbReference>
<dbReference type="InterPro" id="IPR035906">
    <property type="entry name" value="MetI-like_sf"/>
</dbReference>
<dbReference type="GO" id="GO:0005886">
    <property type="term" value="C:plasma membrane"/>
    <property type="evidence" value="ECO:0007669"/>
    <property type="project" value="UniProtKB-SubCell"/>
</dbReference>
<organism evidence="13 14">
    <name type="scientific">Moraxella macacae 0408225</name>
    <dbReference type="NCBI Taxonomy" id="1230338"/>
    <lineage>
        <taxon>Bacteria</taxon>
        <taxon>Pseudomonadati</taxon>
        <taxon>Pseudomonadota</taxon>
        <taxon>Gammaproteobacteria</taxon>
        <taxon>Moraxellales</taxon>
        <taxon>Moraxellaceae</taxon>
        <taxon>Moraxella</taxon>
    </lineage>
</organism>
<evidence type="ECO:0000256" key="1">
    <source>
        <dbReference type="ARBA" id="ARBA00004651"/>
    </source>
</evidence>
<evidence type="ECO:0000256" key="5">
    <source>
        <dbReference type="ARBA" id="ARBA00022475"/>
    </source>
</evidence>
<evidence type="ECO:0000259" key="12">
    <source>
        <dbReference type="PROSITE" id="PS50928"/>
    </source>
</evidence>
<feature type="transmembrane region" description="Helical" evidence="10">
    <location>
        <begin position="64"/>
        <end position="95"/>
    </location>
</feature>
<evidence type="ECO:0000256" key="9">
    <source>
        <dbReference type="ARBA" id="ARBA00023136"/>
    </source>
</evidence>
<name>L2F6V6_9GAMM</name>
<evidence type="ECO:0000256" key="2">
    <source>
        <dbReference type="ARBA" id="ARBA00007069"/>
    </source>
</evidence>
<keyword evidence="5 10" id="KW-1003">Cell membrane</keyword>
<evidence type="ECO:0000256" key="4">
    <source>
        <dbReference type="ARBA" id="ARBA00022448"/>
    </source>
</evidence>
<comment type="caution">
    <text evidence="13">The sequence shown here is derived from an EMBL/GenBank/DDBJ whole genome shotgun (WGS) entry which is preliminary data.</text>
</comment>
<evidence type="ECO:0000313" key="13">
    <source>
        <dbReference type="EMBL" id="ELA08173.1"/>
    </source>
</evidence>
<dbReference type="Proteomes" id="UP000023795">
    <property type="component" value="Unassembled WGS sequence"/>
</dbReference>
<keyword evidence="7 10" id="KW-0812">Transmembrane</keyword>
<protein>
    <recommendedName>
        <fullName evidence="3 10">Phosphate transport system permease protein PstA</fullName>
    </recommendedName>
</protein>
<reference evidence="13 14" key="1">
    <citation type="journal article" date="2013" name="Genome Announc.">
        <title>Genome Sequence of Moraxella macacae 0408225, a Novel Bacterial Species Isolated from a Cynomolgus Macaque with Epistaxis.</title>
        <authorList>
            <person name="Ladner J.T."/>
            <person name="Whitehouse C.A."/>
            <person name="Koroleva G.I."/>
            <person name="Palacios G.F."/>
        </authorList>
    </citation>
    <scope>NUCLEOTIDE SEQUENCE [LARGE SCALE GENOMIC DNA]</scope>
    <source>
        <strain evidence="13 14">0408225</strain>
    </source>
</reference>
<evidence type="ECO:0000313" key="14">
    <source>
        <dbReference type="Proteomes" id="UP000023795"/>
    </source>
</evidence>
<comment type="similarity">
    <text evidence="2 10">Belongs to the binding-protein-dependent transport system permease family. CysTW subfamily.</text>
</comment>